<evidence type="ECO:0000313" key="3">
    <source>
        <dbReference type="Proteomes" id="UP001419268"/>
    </source>
</evidence>
<dbReference type="Proteomes" id="UP001419268">
    <property type="component" value="Unassembled WGS sequence"/>
</dbReference>
<gene>
    <name evidence="2" type="ORF">Scep_003976</name>
</gene>
<keyword evidence="3" id="KW-1185">Reference proteome</keyword>
<feature type="compositionally biased region" description="Basic and acidic residues" evidence="1">
    <location>
        <begin position="40"/>
        <end position="52"/>
    </location>
</feature>
<evidence type="ECO:0000256" key="1">
    <source>
        <dbReference type="SAM" id="MobiDB-lite"/>
    </source>
</evidence>
<evidence type="ECO:0000313" key="2">
    <source>
        <dbReference type="EMBL" id="KAK9157402.1"/>
    </source>
</evidence>
<dbReference type="AlphaFoldDB" id="A0AAP0PUX5"/>
<sequence length="52" mass="6390">MDNDWDCLEIRATRISRTPKDLILFEWSVRKKKKTRERKTKGEEERRVGKKK</sequence>
<proteinExistence type="predicted"/>
<accession>A0AAP0PUX5</accession>
<feature type="region of interest" description="Disordered" evidence="1">
    <location>
        <begin position="32"/>
        <end position="52"/>
    </location>
</feature>
<dbReference type="EMBL" id="JBBNAG010000002">
    <property type="protein sequence ID" value="KAK9157402.1"/>
    <property type="molecule type" value="Genomic_DNA"/>
</dbReference>
<protein>
    <submittedName>
        <fullName evidence="2">Uncharacterized protein</fullName>
    </submittedName>
</protein>
<reference evidence="2 3" key="1">
    <citation type="submission" date="2024-01" db="EMBL/GenBank/DDBJ databases">
        <title>Genome assemblies of Stephania.</title>
        <authorList>
            <person name="Yang L."/>
        </authorList>
    </citation>
    <scope>NUCLEOTIDE SEQUENCE [LARGE SCALE GENOMIC DNA]</scope>
    <source>
        <strain evidence="2">JXDWG</strain>
        <tissue evidence="2">Leaf</tissue>
    </source>
</reference>
<comment type="caution">
    <text evidence="2">The sequence shown here is derived from an EMBL/GenBank/DDBJ whole genome shotgun (WGS) entry which is preliminary data.</text>
</comment>
<organism evidence="2 3">
    <name type="scientific">Stephania cephalantha</name>
    <dbReference type="NCBI Taxonomy" id="152367"/>
    <lineage>
        <taxon>Eukaryota</taxon>
        <taxon>Viridiplantae</taxon>
        <taxon>Streptophyta</taxon>
        <taxon>Embryophyta</taxon>
        <taxon>Tracheophyta</taxon>
        <taxon>Spermatophyta</taxon>
        <taxon>Magnoliopsida</taxon>
        <taxon>Ranunculales</taxon>
        <taxon>Menispermaceae</taxon>
        <taxon>Menispermoideae</taxon>
        <taxon>Cissampelideae</taxon>
        <taxon>Stephania</taxon>
    </lineage>
</organism>
<name>A0AAP0PUX5_9MAGN</name>